<proteinExistence type="predicted"/>
<dbReference type="EMBL" id="CP016796">
    <property type="protein sequence ID" value="API86040.1"/>
    <property type="molecule type" value="Genomic_DNA"/>
</dbReference>
<evidence type="ECO:0000256" key="4">
    <source>
        <dbReference type="ARBA" id="ARBA00023136"/>
    </source>
</evidence>
<dbReference type="Pfam" id="PF04973">
    <property type="entry name" value="NMN_transporter"/>
    <property type="match status" value="1"/>
</dbReference>
<evidence type="ECO:0000256" key="1">
    <source>
        <dbReference type="ARBA" id="ARBA00004141"/>
    </source>
</evidence>
<name>A0A1L4BQB3_9GAMM</name>
<accession>A0A1L4BQB3</accession>
<dbReference type="Proteomes" id="UP000184222">
    <property type="component" value="Chromosome"/>
</dbReference>
<dbReference type="GO" id="GO:0034257">
    <property type="term" value="F:nicotinamide riboside transmembrane transporter activity"/>
    <property type="evidence" value="ECO:0007669"/>
    <property type="project" value="InterPro"/>
</dbReference>
<reference evidence="6 7" key="1">
    <citation type="journal article" date="2016" name="Appl. Environ. Microbiol.">
        <title>Whole genome relationships among Francisella bacteria of diverse origin define new species and provide specific regions for detection.</title>
        <authorList>
            <person name="Challacombe J.F."/>
            <person name="Petersen J.M."/>
            <person name="Gallegos-Graves V."/>
            <person name="Hodge D."/>
            <person name="Pillai S."/>
            <person name="Kuske C.R."/>
        </authorList>
    </citation>
    <scope>NUCLEOTIDE SEQUENCE [LARGE SCALE GENOMIC DNA]</scope>
    <source>
        <strain evidence="7">TX07-7310</strain>
    </source>
</reference>
<feature type="transmembrane region" description="Helical" evidence="5">
    <location>
        <begin position="43"/>
        <end position="64"/>
    </location>
</feature>
<dbReference type="RefSeq" id="WP_072711240.1">
    <property type="nucleotide sequence ID" value="NZ_CP016796.1"/>
</dbReference>
<feature type="transmembrane region" description="Helical" evidence="5">
    <location>
        <begin position="99"/>
        <end position="117"/>
    </location>
</feature>
<dbReference type="OrthoDB" id="9791248at2"/>
<evidence type="ECO:0000256" key="5">
    <source>
        <dbReference type="SAM" id="Phobius"/>
    </source>
</evidence>
<keyword evidence="3 5" id="KW-1133">Transmembrane helix</keyword>
<protein>
    <submittedName>
        <fullName evidence="6">Uncharacterized protein</fullName>
    </submittedName>
</protein>
<evidence type="ECO:0000313" key="7">
    <source>
        <dbReference type="Proteomes" id="UP000184222"/>
    </source>
</evidence>
<evidence type="ECO:0000313" key="6">
    <source>
        <dbReference type="EMBL" id="API86040.1"/>
    </source>
</evidence>
<keyword evidence="7" id="KW-1185">Reference proteome</keyword>
<comment type="subcellular location">
    <subcellularLocation>
        <location evidence="1">Membrane</location>
        <topology evidence="1">Multi-pass membrane protein</topology>
    </subcellularLocation>
</comment>
<evidence type="ECO:0000256" key="2">
    <source>
        <dbReference type="ARBA" id="ARBA00022692"/>
    </source>
</evidence>
<dbReference type="InterPro" id="IPR006419">
    <property type="entry name" value="NMN_transpt_PnuC"/>
</dbReference>
<keyword evidence="4 5" id="KW-0472">Membrane</keyword>
<keyword evidence="2 5" id="KW-0812">Transmembrane</keyword>
<evidence type="ECO:0000256" key="3">
    <source>
        <dbReference type="ARBA" id="ARBA00022989"/>
    </source>
</evidence>
<dbReference type="KEGG" id="frx:F7310_01110"/>
<feature type="transmembrane region" description="Helical" evidence="5">
    <location>
        <begin position="20"/>
        <end position="37"/>
    </location>
</feature>
<gene>
    <name evidence="6" type="ORF">F7310_01110</name>
</gene>
<feature type="transmembrane region" description="Helical" evidence="5">
    <location>
        <begin position="147"/>
        <end position="164"/>
    </location>
</feature>
<sequence length="176" mass="20180">MELAISILGYITQFTQVIGWRINLLLGAFLFASLSAFTYSDELYANAIIRALAAIVCFLGFINWKTSIYYFKKWHLLPYILVVFVVAMIQVQFTNNPLPILDTVVASMGLIATFLMAVRSIYCWLFLITLNALETIMFFMVHNYYLSLMQLVYMLTSVIGIIVWKKRGVDRSLSTN</sequence>
<feature type="transmembrane region" description="Helical" evidence="5">
    <location>
        <begin position="76"/>
        <end position="93"/>
    </location>
</feature>
<dbReference type="STRING" id="573570.F7310_01110"/>
<dbReference type="AlphaFoldDB" id="A0A1L4BQB3"/>
<organism evidence="6 7">
    <name type="scientific">Francisella uliginis</name>
    <dbReference type="NCBI Taxonomy" id="573570"/>
    <lineage>
        <taxon>Bacteria</taxon>
        <taxon>Pseudomonadati</taxon>
        <taxon>Pseudomonadota</taxon>
        <taxon>Gammaproteobacteria</taxon>
        <taxon>Thiotrichales</taxon>
        <taxon>Francisellaceae</taxon>
        <taxon>Francisella</taxon>
    </lineage>
</organism>
<dbReference type="GO" id="GO:0016020">
    <property type="term" value="C:membrane"/>
    <property type="evidence" value="ECO:0007669"/>
    <property type="project" value="UniProtKB-SubCell"/>
</dbReference>